<feature type="transmembrane region" description="Helical" evidence="1">
    <location>
        <begin position="146"/>
        <end position="168"/>
    </location>
</feature>
<organism evidence="2 3">
    <name type="scientific">Aliikangiella maris</name>
    <dbReference type="NCBI Taxonomy" id="3162458"/>
    <lineage>
        <taxon>Bacteria</taxon>
        <taxon>Pseudomonadati</taxon>
        <taxon>Pseudomonadota</taxon>
        <taxon>Gammaproteobacteria</taxon>
        <taxon>Oceanospirillales</taxon>
        <taxon>Pleioneaceae</taxon>
        <taxon>Aliikangiella</taxon>
    </lineage>
</organism>
<reference evidence="2 3" key="1">
    <citation type="submission" date="2024-06" db="EMBL/GenBank/DDBJ databases">
        <authorList>
            <person name="Li F."/>
        </authorList>
    </citation>
    <scope>NUCLEOTIDE SEQUENCE [LARGE SCALE GENOMIC DNA]</scope>
    <source>
        <strain evidence="2 3">GXAS 311</strain>
    </source>
</reference>
<keyword evidence="1" id="KW-1133">Transmembrane helix</keyword>
<keyword evidence="3" id="KW-1185">Reference proteome</keyword>
<feature type="transmembrane region" description="Helical" evidence="1">
    <location>
        <begin position="122"/>
        <end position="140"/>
    </location>
</feature>
<dbReference type="Proteomes" id="UP001548189">
    <property type="component" value="Unassembled WGS sequence"/>
</dbReference>
<comment type="caution">
    <text evidence="2">The sequence shown here is derived from an EMBL/GenBank/DDBJ whole genome shotgun (WGS) entry which is preliminary data.</text>
</comment>
<proteinExistence type="predicted"/>
<gene>
    <name evidence="2" type="ORF">ABVT43_00300</name>
</gene>
<keyword evidence="1" id="KW-0472">Membrane</keyword>
<protein>
    <submittedName>
        <fullName evidence="2">Zinc metallopeptidase</fullName>
    </submittedName>
</protein>
<dbReference type="RefSeq" id="WP_353873097.1">
    <property type="nucleotide sequence ID" value="NZ_JBEVCJ010000001.1"/>
</dbReference>
<dbReference type="InterPro" id="IPR007395">
    <property type="entry name" value="Zn_peptidase_2"/>
</dbReference>
<dbReference type="PANTHER" id="PTHR36434">
    <property type="entry name" value="MEMBRANE PROTEASE YUGP-RELATED"/>
    <property type="match status" value="1"/>
</dbReference>
<dbReference type="Pfam" id="PF04298">
    <property type="entry name" value="Zn_peptidase_2"/>
    <property type="match status" value="1"/>
</dbReference>
<evidence type="ECO:0000256" key="1">
    <source>
        <dbReference type="SAM" id="Phobius"/>
    </source>
</evidence>
<dbReference type="PANTHER" id="PTHR36434:SF1">
    <property type="entry name" value="MEMBRANE PROTEASE YUGP-RELATED"/>
    <property type="match status" value="1"/>
</dbReference>
<keyword evidence="1" id="KW-0812">Transmembrane</keyword>
<name>A0ABV2BNV9_9GAMM</name>
<evidence type="ECO:0000313" key="3">
    <source>
        <dbReference type="Proteomes" id="UP001548189"/>
    </source>
</evidence>
<dbReference type="EMBL" id="JBEVCJ010000001">
    <property type="protein sequence ID" value="MET1253556.1"/>
    <property type="molecule type" value="Genomic_DNA"/>
</dbReference>
<evidence type="ECO:0000313" key="2">
    <source>
        <dbReference type="EMBL" id="MET1253556.1"/>
    </source>
</evidence>
<accession>A0ABV2BNV9</accession>
<feature type="transmembrane region" description="Helical" evidence="1">
    <location>
        <begin position="6"/>
        <end position="25"/>
    </location>
</feature>
<sequence length="230" mass="25884">MIYLAFAVILIMLILGPQWWVRYVLNKHSNVMHAMPGTGGELATHLLEKFELSNVKLEAAEPGADHYDPQSNTVRLSPEYLNGKSLTAIAVAAHEVGHAIQFNRNEPVSFLRKRYLGHAHRLQKWGIFCLMALPIIGAIVKIPHFIGVMAIIGLLTMLTSVFIYAAILPEEWDASFNKALPILKKGEYVPDEYLPAIRQILKACALTYVAAALADILRLWRWVSILKYLR</sequence>